<dbReference type="GO" id="GO:0003824">
    <property type="term" value="F:catalytic activity"/>
    <property type="evidence" value="ECO:0007669"/>
    <property type="project" value="UniProtKB-ARBA"/>
</dbReference>
<dbReference type="InterPro" id="IPR014748">
    <property type="entry name" value="Enoyl-CoA_hydra_C"/>
</dbReference>
<dbReference type="EMBL" id="BMLF01000008">
    <property type="protein sequence ID" value="GGM16758.1"/>
    <property type="molecule type" value="Genomic_DNA"/>
</dbReference>
<dbReference type="PANTHER" id="PTHR43459:SF1">
    <property type="entry name" value="EG:BACN32G11.4 PROTEIN"/>
    <property type="match status" value="1"/>
</dbReference>
<keyword evidence="3" id="KW-1185">Reference proteome</keyword>
<evidence type="ECO:0000256" key="1">
    <source>
        <dbReference type="ARBA" id="ARBA00005254"/>
    </source>
</evidence>
<dbReference type="Gene3D" id="1.10.12.10">
    <property type="entry name" value="Lyase 2-enoyl-coa Hydratase, Chain A, domain 2"/>
    <property type="match status" value="1"/>
</dbReference>
<reference evidence="2" key="2">
    <citation type="submission" date="2020-09" db="EMBL/GenBank/DDBJ databases">
        <authorList>
            <person name="Sun Q."/>
            <person name="Zhou Y."/>
        </authorList>
    </citation>
    <scope>NUCLEOTIDE SEQUENCE</scope>
    <source>
        <strain evidence="2">CGMCC 1.6293</strain>
    </source>
</reference>
<protein>
    <submittedName>
        <fullName evidence="2">Enoyl-CoA hydratase</fullName>
    </submittedName>
</protein>
<organism evidence="2 3">
    <name type="scientific">Pseudooceanicola nanhaiensis</name>
    <dbReference type="NCBI Taxonomy" id="375761"/>
    <lineage>
        <taxon>Bacteria</taxon>
        <taxon>Pseudomonadati</taxon>
        <taxon>Pseudomonadota</taxon>
        <taxon>Alphaproteobacteria</taxon>
        <taxon>Rhodobacterales</taxon>
        <taxon>Paracoccaceae</taxon>
        <taxon>Pseudooceanicola</taxon>
    </lineage>
</organism>
<comment type="similarity">
    <text evidence="1">Belongs to the enoyl-CoA hydratase/isomerase family.</text>
</comment>
<evidence type="ECO:0000313" key="3">
    <source>
        <dbReference type="Proteomes" id="UP000649829"/>
    </source>
</evidence>
<dbReference type="Pfam" id="PF00378">
    <property type="entry name" value="ECH_1"/>
    <property type="match status" value="1"/>
</dbReference>
<dbReference type="Gene3D" id="3.90.226.10">
    <property type="entry name" value="2-enoyl-CoA Hydratase, Chain A, domain 1"/>
    <property type="match status" value="1"/>
</dbReference>
<dbReference type="InterPro" id="IPR029045">
    <property type="entry name" value="ClpP/crotonase-like_dom_sf"/>
</dbReference>
<name>A0A917WNL1_9RHOB</name>
<dbReference type="PANTHER" id="PTHR43459">
    <property type="entry name" value="ENOYL-COA HYDRATASE"/>
    <property type="match status" value="1"/>
</dbReference>
<dbReference type="SUPFAM" id="SSF52096">
    <property type="entry name" value="ClpP/crotonase"/>
    <property type="match status" value="1"/>
</dbReference>
<reference evidence="2" key="1">
    <citation type="journal article" date="2014" name="Int. J. Syst. Evol. Microbiol.">
        <title>Complete genome sequence of Corynebacterium casei LMG S-19264T (=DSM 44701T), isolated from a smear-ripened cheese.</title>
        <authorList>
            <consortium name="US DOE Joint Genome Institute (JGI-PGF)"/>
            <person name="Walter F."/>
            <person name="Albersmeier A."/>
            <person name="Kalinowski J."/>
            <person name="Ruckert C."/>
        </authorList>
    </citation>
    <scope>NUCLEOTIDE SEQUENCE</scope>
    <source>
        <strain evidence="2">CGMCC 1.6293</strain>
    </source>
</reference>
<proteinExistence type="inferred from homology"/>
<comment type="caution">
    <text evidence="2">The sequence shown here is derived from an EMBL/GenBank/DDBJ whole genome shotgun (WGS) entry which is preliminary data.</text>
</comment>
<sequence length="267" mass="28836">MGPVSETGNTKEKVRDMIIEKRSEGVATVIMNDPEKRNAFSIPMRLALLDKFRELESDPEVRVIVFSGKGDNFCVGGDVTSMGHKPIGEALDRMRIVHDLVRLLAQSSKPKIAAVEGWAVGGGLALALLCDTIVASESARFKAGYGGIGMAPDVGILHTLPARVGRGRALQIFMYDETFDARQALDWGAIDSVVPKGTTLDKAQRLAAILAVKAPLPIALTRSVLSSGLDEVLMREREIQALMFSSEDHAEGKAAFFEKRPAKFTGS</sequence>
<gene>
    <name evidence="2" type="ORF">GCM10011534_43370</name>
</gene>
<dbReference type="AlphaFoldDB" id="A0A917WNL1"/>
<dbReference type="InterPro" id="IPR001753">
    <property type="entry name" value="Enoyl-CoA_hydra/iso"/>
</dbReference>
<dbReference type="Proteomes" id="UP000649829">
    <property type="component" value="Unassembled WGS sequence"/>
</dbReference>
<accession>A0A917WNL1</accession>
<evidence type="ECO:0000313" key="2">
    <source>
        <dbReference type="EMBL" id="GGM16758.1"/>
    </source>
</evidence>
<dbReference type="CDD" id="cd06558">
    <property type="entry name" value="crotonase-like"/>
    <property type="match status" value="1"/>
</dbReference>